<feature type="compositionally biased region" description="Polar residues" evidence="1">
    <location>
        <begin position="20"/>
        <end position="34"/>
    </location>
</feature>
<dbReference type="Pfam" id="PF14390">
    <property type="entry name" value="DUF4420"/>
    <property type="match status" value="1"/>
</dbReference>
<evidence type="ECO:0000313" key="3">
    <source>
        <dbReference type="Proteomes" id="UP000273516"/>
    </source>
</evidence>
<organism evidence="2 3">
    <name type="scientific">Paracoccus alkanivorans</name>
    <dbReference type="NCBI Taxonomy" id="2116655"/>
    <lineage>
        <taxon>Bacteria</taxon>
        <taxon>Pseudomonadati</taxon>
        <taxon>Pseudomonadota</taxon>
        <taxon>Alphaproteobacteria</taxon>
        <taxon>Rhodobacterales</taxon>
        <taxon>Paracoccaceae</taxon>
        <taxon>Paracoccus</taxon>
    </lineage>
</organism>
<comment type="caution">
    <text evidence="2">The sequence shown here is derived from an EMBL/GenBank/DDBJ whole genome shotgun (WGS) entry which is preliminary data.</text>
</comment>
<protein>
    <submittedName>
        <fullName evidence="2">PD-(D/E)XK motif protein</fullName>
    </submittedName>
</protein>
<dbReference type="OrthoDB" id="2808696at2"/>
<gene>
    <name evidence="2" type="ORF">C9E81_08095</name>
</gene>
<accession>A0A3M0MKC3</accession>
<dbReference type="Proteomes" id="UP000273516">
    <property type="component" value="Unassembled WGS sequence"/>
</dbReference>
<feature type="region of interest" description="Disordered" evidence="1">
    <location>
        <begin position="1"/>
        <end position="45"/>
    </location>
</feature>
<name>A0A3M0MKC3_9RHOB</name>
<dbReference type="EMBL" id="QOKZ01000002">
    <property type="protein sequence ID" value="RMC36714.1"/>
    <property type="molecule type" value="Genomic_DNA"/>
</dbReference>
<reference evidence="2 3" key="1">
    <citation type="submission" date="2018-07" db="EMBL/GenBank/DDBJ databases">
        <authorList>
            <person name="Zhang Y."/>
            <person name="Wang L."/>
            <person name="Ma S."/>
        </authorList>
    </citation>
    <scope>NUCLEOTIDE SEQUENCE [LARGE SCALE GENOMIC DNA]</scope>
    <source>
        <strain evidence="2 3">4-2</strain>
    </source>
</reference>
<dbReference type="InterPro" id="IPR025534">
    <property type="entry name" value="DUF4420"/>
</dbReference>
<keyword evidence="3" id="KW-1185">Reference proteome</keyword>
<dbReference type="AlphaFoldDB" id="A0A3M0MKC3"/>
<evidence type="ECO:0000313" key="2">
    <source>
        <dbReference type="EMBL" id="RMC36714.1"/>
    </source>
</evidence>
<evidence type="ECO:0000256" key="1">
    <source>
        <dbReference type="SAM" id="MobiDB-lite"/>
    </source>
</evidence>
<proteinExistence type="predicted"/>
<sequence length="413" mass="46480">MATKITTQARSAQVGERSLHSQTAEPGSRTSADLSNRRRPRWQHPDHGFCRQLSFRCRRTADRLRRKQRQTARGAVRMNPDELVELWRSLAEGQGTSGMDRRRLDTEAAVDLFACIFWPSGRLGLLIEGDGEQRPPTDRIPTCRGVKVLHEVLDPAHPRTVLRVMLEDDRLREIFAVLSADLVNAVGAEQNTTAGLRRCIDRLSMWQGLFERVPAEGLSQEAQRGLFGELIILESLCLAEMEAYEAVTSWSGPSASHQDFTIRDAAVEVKTTLSKLHARLAIANERQLDERSHRALLLAHVCIEESSARGIALPALVARIRSQLQSDHLAAREFDDRLLQSGYLEVHAPLYARSRYRVTDQHCFHVRGNFPRLTEANLPSGVGDIRYTIIAGDLSEYGIPRERAVQLLMESND</sequence>
<feature type="compositionally biased region" description="Polar residues" evidence="1">
    <location>
        <begin position="1"/>
        <end position="11"/>
    </location>
</feature>